<feature type="transmembrane region" description="Helical" evidence="1">
    <location>
        <begin position="72"/>
        <end position="92"/>
    </location>
</feature>
<dbReference type="EMBL" id="BMZQ01000001">
    <property type="protein sequence ID" value="GHD09196.1"/>
    <property type="molecule type" value="Genomic_DNA"/>
</dbReference>
<keyword evidence="1" id="KW-1133">Transmembrane helix</keyword>
<dbReference type="PANTHER" id="PTHR34821">
    <property type="entry name" value="INNER MEMBRANE PROTEIN YDCZ"/>
    <property type="match status" value="1"/>
</dbReference>
<keyword evidence="1" id="KW-0812">Transmembrane</keyword>
<keyword evidence="3" id="KW-1185">Reference proteome</keyword>
<comment type="caution">
    <text evidence="2">The sequence shown here is derived from an EMBL/GenBank/DDBJ whole genome shotgun (WGS) entry which is preliminary data.</text>
</comment>
<evidence type="ECO:0000256" key="1">
    <source>
        <dbReference type="SAM" id="Phobius"/>
    </source>
</evidence>
<reference evidence="2" key="1">
    <citation type="journal article" date="2014" name="Int. J. Syst. Evol. Microbiol.">
        <title>Complete genome sequence of Corynebacterium casei LMG S-19264T (=DSM 44701T), isolated from a smear-ripened cheese.</title>
        <authorList>
            <consortium name="US DOE Joint Genome Institute (JGI-PGF)"/>
            <person name="Walter F."/>
            <person name="Albersmeier A."/>
            <person name="Kalinowski J."/>
            <person name="Ruckert C."/>
        </authorList>
    </citation>
    <scope>NUCLEOTIDE SEQUENCE</scope>
    <source>
        <strain evidence="2">KCTC 42249</strain>
    </source>
</reference>
<dbReference type="Proteomes" id="UP000630142">
    <property type="component" value="Unassembled WGS sequence"/>
</dbReference>
<dbReference type="AlphaFoldDB" id="A0A8J3GKV7"/>
<dbReference type="RefSeq" id="WP_189502092.1">
    <property type="nucleotide sequence ID" value="NZ_BMZQ01000001.1"/>
</dbReference>
<feature type="transmembrane region" description="Helical" evidence="1">
    <location>
        <begin position="130"/>
        <end position="148"/>
    </location>
</feature>
<evidence type="ECO:0000313" key="3">
    <source>
        <dbReference type="Proteomes" id="UP000630142"/>
    </source>
</evidence>
<evidence type="ECO:0008006" key="4">
    <source>
        <dbReference type="Google" id="ProtNLM"/>
    </source>
</evidence>
<accession>A0A8J3GKV7</accession>
<dbReference type="Pfam" id="PF04657">
    <property type="entry name" value="DMT_YdcZ"/>
    <property type="match status" value="1"/>
</dbReference>
<feature type="transmembrane region" description="Helical" evidence="1">
    <location>
        <begin position="30"/>
        <end position="52"/>
    </location>
</feature>
<gene>
    <name evidence="2" type="ORF">GCM10016234_09710</name>
</gene>
<protein>
    <recommendedName>
        <fullName evidence="4">DMT family transporter</fullName>
    </recommendedName>
</protein>
<dbReference type="InterPro" id="IPR006750">
    <property type="entry name" value="YdcZ"/>
</dbReference>
<proteinExistence type="predicted"/>
<dbReference type="GO" id="GO:0005886">
    <property type="term" value="C:plasma membrane"/>
    <property type="evidence" value="ECO:0007669"/>
    <property type="project" value="TreeGrafter"/>
</dbReference>
<organism evidence="2 3">
    <name type="scientific">Tianweitania populi</name>
    <dbReference type="NCBI Taxonomy" id="1607949"/>
    <lineage>
        <taxon>Bacteria</taxon>
        <taxon>Pseudomonadati</taxon>
        <taxon>Pseudomonadota</taxon>
        <taxon>Alphaproteobacteria</taxon>
        <taxon>Hyphomicrobiales</taxon>
        <taxon>Phyllobacteriaceae</taxon>
        <taxon>Tianweitania</taxon>
    </lineage>
</organism>
<reference evidence="2" key="2">
    <citation type="submission" date="2020-09" db="EMBL/GenBank/DDBJ databases">
        <authorList>
            <person name="Sun Q."/>
            <person name="Kim S."/>
        </authorList>
    </citation>
    <scope>NUCLEOTIDE SEQUENCE</scope>
    <source>
        <strain evidence="2">KCTC 42249</strain>
    </source>
</reference>
<dbReference type="PANTHER" id="PTHR34821:SF2">
    <property type="entry name" value="INNER MEMBRANE PROTEIN YDCZ"/>
    <property type="match status" value="1"/>
</dbReference>
<keyword evidence="1" id="KW-0472">Membrane</keyword>
<evidence type="ECO:0000313" key="2">
    <source>
        <dbReference type="EMBL" id="GHD09196.1"/>
    </source>
</evidence>
<feature type="transmembrane region" description="Helical" evidence="1">
    <location>
        <begin position="98"/>
        <end position="118"/>
    </location>
</feature>
<sequence length="149" mass="15504">MTQLLWSLLGIVSGALIAFQAPINTQLGRGLGMPIAAACISFLAGTLVLIIATAVMTRMQGTAPTFRAPAPWLFVAGGLLGAVYVTTSILLIPRLGAAALMAFLVAGQLLASMFLDRIGFLGLAVREISMGRIMGALLLLSGALMIRFT</sequence>
<name>A0A8J3GKV7_9HYPH</name>